<gene>
    <name evidence="1" type="ORF">S01H1_59020</name>
</gene>
<dbReference type="SUPFAM" id="SSF52980">
    <property type="entry name" value="Restriction endonuclease-like"/>
    <property type="match status" value="1"/>
</dbReference>
<dbReference type="InterPro" id="IPR011335">
    <property type="entry name" value="Restrct_endonuc-II-like"/>
</dbReference>
<accession>X0W0A7</accession>
<dbReference type="AlphaFoldDB" id="X0W0A7"/>
<evidence type="ECO:0000313" key="1">
    <source>
        <dbReference type="EMBL" id="GAG24214.1"/>
    </source>
</evidence>
<evidence type="ECO:0008006" key="2">
    <source>
        <dbReference type="Google" id="ProtNLM"/>
    </source>
</evidence>
<dbReference type="InterPro" id="IPR011604">
    <property type="entry name" value="PDDEXK-like_dom_sf"/>
</dbReference>
<proteinExistence type="predicted"/>
<organism evidence="1">
    <name type="scientific">marine sediment metagenome</name>
    <dbReference type="NCBI Taxonomy" id="412755"/>
    <lineage>
        <taxon>unclassified sequences</taxon>
        <taxon>metagenomes</taxon>
        <taxon>ecological metagenomes</taxon>
    </lineage>
</organism>
<dbReference type="PANTHER" id="PTHR31340:SF3">
    <property type="entry name" value="MITOCHONDRIAL GENOME MAINTENANCE EXONUCLEASE 1"/>
    <property type="match status" value="1"/>
</dbReference>
<name>X0W0A7_9ZZZZ</name>
<dbReference type="Gene3D" id="3.90.320.10">
    <property type="match status" value="1"/>
</dbReference>
<feature type="non-terminal residue" evidence="1">
    <location>
        <position position="209"/>
    </location>
</feature>
<dbReference type="PANTHER" id="PTHR31340">
    <property type="entry name" value="MITOCHONDRIAL GENOME MAINTENANCE EXONUCLEASE 1"/>
    <property type="match status" value="1"/>
</dbReference>
<reference evidence="1" key="1">
    <citation type="journal article" date="2014" name="Front. Microbiol.">
        <title>High frequency of phylogenetically diverse reductive dehalogenase-homologous genes in deep subseafloor sedimentary metagenomes.</title>
        <authorList>
            <person name="Kawai M."/>
            <person name="Futagami T."/>
            <person name="Toyoda A."/>
            <person name="Takaki Y."/>
            <person name="Nishi S."/>
            <person name="Hori S."/>
            <person name="Arai W."/>
            <person name="Tsubouchi T."/>
            <person name="Morono Y."/>
            <person name="Uchiyama I."/>
            <person name="Ito T."/>
            <person name="Fujiyama A."/>
            <person name="Inagaki F."/>
            <person name="Takami H."/>
        </authorList>
    </citation>
    <scope>NUCLEOTIDE SEQUENCE</scope>
    <source>
        <strain evidence="1">Expedition CK06-06</strain>
    </source>
</reference>
<protein>
    <recommendedName>
        <fullName evidence="2">PD-(D/E)XK endonuclease-like domain-containing protein</fullName>
    </recommendedName>
</protein>
<dbReference type="EMBL" id="BARS01038577">
    <property type="protein sequence ID" value="GAG24214.1"/>
    <property type="molecule type" value="Genomic_DNA"/>
</dbReference>
<comment type="caution">
    <text evidence="1">The sequence shown here is derived from an EMBL/GenBank/DDBJ whole genome shotgun (WGS) entry which is preliminary data.</text>
</comment>
<sequence length="209" mass="23831">MQLTKKYNYAELKRQDGESRLYLTPDGESLPSVTTVLSKTKDKSFLKQWRAKVGEAAAEKIISDASQIGTALHLYIERLVNEQKYADLTETGIQAEKMAKKIIEEAGSDITEVYGSEVHLYYPHKYAGTADMIALYKGKPAIIDFKQTNRPKKREWIQDYLMQLAAYAQAHNALFNTEIEQGVILMCSRDLTFQRFELTGEKFNRACDS</sequence>